<evidence type="ECO:0000313" key="3">
    <source>
        <dbReference type="Proteomes" id="UP000032430"/>
    </source>
</evidence>
<evidence type="ECO:0000313" key="2">
    <source>
        <dbReference type="EMBL" id="CEG55562.1"/>
    </source>
</evidence>
<protein>
    <submittedName>
        <fullName evidence="2">Alpha/beta family hydrolase</fullName>
    </submittedName>
</protein>
<dbReference type="Proteomes" id="UP000032430">
    <property type="component" value="Chromosome I"/>
</dbReference>
<dbReference type="InterPro" id="IPR029058">
    <property type="entry name" value="AB_hydrolase_fold"/>
</dbReference>
<dbReference type="PANTHER" id="PTHR43798">
    <property type="entry name" value="MONOACYLGLYCEROL LIPASE"/>
    <property type="match status" value="1"/>
</dbReference>
<dbReference type="KEGG" id="lfa:LFA_0078"/>
<gene>
    <name evidence="2" type="ORF">LFA_0078</name>
</gene>
<dbReference type="GO" id="GO:0016787">
    <property type="term" value="F:hydrolase activity"/>
    <property type="evidence" value="ECO:0007669"/>
    <property type="project" value="UniProtKB-KW"/>
</dbReference>
<dbReference type="EMBL" id="LN614827">
    <property type="protein sequence ID" value="CEG55562.1"/>
    <property type="molecule type" value="Genomic_DNA"/>
</dbReference>
<dbReference type="STRING" id="1212491.LFA_0078"/>
<name>A0A098FZB7_9GAMM</name>
<proteinExistence type="predicted"/>
<organism evidence="2 3">
    <name type="scientific">Legionella fallonii LLAP-10</name>
    <dbReference type="NCBI Taxonomy" id="1212491"/>
    <lineage>
        <taxon>Bacteria</taxon>
        <taxon>Pseudomonadati</taxon>
        <taxon>Pseudomonadota</taxon>
        <taxon>Gammaproteobacteria</taxon>
        <taxon>Legionellales</taxon>
        <taxon>Legionellaceae</taxon>
        <taxon>Legionella</taxon>
    </lineage>
</organism>
<accession>A0A098FZB7</accession>
<keyword evidence="2" id="KW-0378">Hydrolase</keyword>
<dbReference type="RefSeq" id="WP_045094427.1">
    <property type="nucleotide sequence ID" value="NZ_LN614827.1"/>
</dbReference>
<dbReference type="PRINTS" id="PR00111">
    <property type="entry name" value="ABHYDROLASE"/>
</dbReference>
<dbReference type="InterPro" id="IPR050266">
    <property type="entry name" value="AB_hydrolase_sf"/>
</dbReference>
<dbReference type="HOGENOM" id="CLU_020336_29_1_6"/>
<dbReference type="AlphaFoldDB" id="A0A098FZB7"/>
<dbReference type="SUPFAM" id="SSF53474">
    <property type="entry name" value="alpha/beta-Hydrolases"/>
    <property type="match status" value="1"/>
</dbReference>
<dbReference type="PANTHER" id="PTHR43798:SF29">
    <property type="entry name" value="AB HYDROLASE-1 DOMAIN-CONTAINING PROTEIN"/>
    <property type="match status" value="1"/>
</dbReference>
<dbReference type="Gene3D" id="3.40.50.1820">
    <property type="entry name" value="alpha/beta hydrolase"/>
    <property type="match status" value="1"/>
</dbReference>
<sequence length="228" mass="25677">MPRETLIFLPGVLSDQKVWAYQVSHLSELAACSVIPITSSNNTADLLEMVLKQIAGKFCLVGHSMGGRLAMELARQAPERVSKLCLINTSARPDSPEKQQNRIEMIHAVEQGKFKTVATNLANYYVFHNKIKKEVISMFLRVGEQAFLNQQIALLTRKEITSFLTQLTMPTLVIHAREDKNFSLTEHEELADAIPHAKLAVIEDAGHMCPMEAPQAITTLLRFWLNYF</sequence>
<dbReference type="Pfam" id="PF12697">
    <property type="entry name" value="Abhydrolase_6"/>
    <property type="match status" value="1"/>
</dbReference>
<reference evidence="3" key="1">
    <citation type="submission" date="2014-09" db="EMBL/GenBank/DDBJ databases">
        <authorList>
            <person name="Gomez-Valero L."/>
        </authorList>
    </citation>
    <scope>NUCLEOTIDE SEQUENCE [LARGE SCALE GENOMIC DNA]</scope>
    <source>
        <strain evidence="3">ATCC700992</strain>
    </source>
</reference>
<keyword evidence="3" id="KW-1185">Reference proteome</keyword>
<dbReference type="OrthoDB" id="2086224at2"/>
<feature type="domain" description="AB hydrolase-1" evidence="1">
    <location>
        <begin position="41"/>
        <end position="217"/>
    </location>
</feature>
<evidence type="ECO:0000259" key="1">
    <source>
        <dbReference type="Pfam" id="PF12697"/>
    </source>
</evidence>
<dbReference type="InterPro" id="IPR000073">
    <property type="entry name" value="AB_hydrolase_1"/>
</dbReference>